<dbReference type="OrthoDB" id="5413589at2759"/>
<dbReference type="EMBL" id="CAJVRL010000045">
    <property type="protein sequence ID" value="CAG8952137.1"/>
    <property type="molecule type" value="Genomic_DNA"/>
</dbReference>
<feature type="chain" id="PRO_5040489406" evidence="2">
    <location>
        <begin position="18"/>
        <end position="194"/>
    </location>
</feature>
<name>A0A9N9KV84_9HELO</name>
<dbReference type="Proteomes" id="UP000696280">
    <property type="component" value="Unassembled WGS sequence"/>
</dbReference>
<comment type="caution">
    <text evidence="3">The sequence shown here is derived from an EMBL/GenBank/DDBJ whole genome shotgun (WGS) entry which is preliminary data.</text>
</comment>
<proteinExistence type="predicted"/>
<feature type="region of interest" description="Disordered" evidence="1">
    <location>
        <begin position="130"/>
        <end position="164"/>
    </location>
</feature>
<evidence type="ECO:0000256" key="1">
    <source>
        <dbReference type="SAM" id="MobiDB-lite"/>
    </source>
</evidence>
<dbReference type="AlphaFoldDB" id="A0A9N9KV84"/>
<feature type="signal peptide" evidence="2">
    <location>
        <begin position="1"/>
        <end position="17"/>
    </location>
</feature>
<feature type="compositionally biased region" description="Low complexity" evidence="1">
    <location>
        <begin position="143"/>
        <end position="154"/>
    </location>
</feature>
<evidence type="ECO:0000313" key="4">
    <source>
        <dbReference type="Proteomes" id="UP000696280"/>
    </source>
</evidence>
<gene>
    <name evidence="3" type="ORF">HYFRA_00000875</name>
</gene>
<sequence>MHSSILVLVAAFASVMASPQRAGPLPPSTPTAFGSSSVTPARVLPVTPIKSTYSPTTTATGLPLGAECHRKIPGACANGVECYATNVLLKPRCGNYKARCTTDDQCAYHLCVRDMCVGFKQANGTRPSTIGLASGGSVPTPPSNSGGKSGGNSSAILSLTGPNPTGPAQANEVARIGGSLAGLLALAALVALAL</sequence>
<reference evidence="3" key="1">
    <citation type="submission" date="2021-07" db="EMBL/GenBank/DDBJ databases">
        <authorList>
            <person name="Durling M."/>
        </authorList>
    </citation>
    <scope>NUCLEOTIDE SEQUENCE</scope>
</reference>
<keyword evidence="2" id="KW-0732">Signal</keyword>
<evidence type="ECO:0000313" key="3">
    <source>
        <dbReference type="EMBL" id="CAG8952137.1"/>
    </source>
</evidence>
<feature type="compositionally biased region" description="Polar residues" evidence="1">
    <location>
        <begin position="155"/>
        <end position="164"/>
    </location>
</feature>
<keyword evidence="4" id="KW-1185">Reference proteome</keyword>
<evidence type="ECO:0000256" key="2">
    <source>
        <dbReference type="SAM" id="SignalP"/>
    </source>
</evidence>
<protein>
    <submittedName>
        <fullName evidence="3">Uncharacterized protein</fullName>
    </submittedName>
</protein>
<accession>A0A9N9KV84</accession>
<organism evidence="3 4">
    <name type="scientific">Hymenoscyphus fraxineus</name>
    <dbReference type="NCBI Taxonomy" id="746836"/>
    <lineage>
        <taxon>Eukaryota</taxon>
        <taxon>Fungi</taxon>
        <taxon>Dikarya</taxon>
        <taxon>Ascomycota</taxon>
        <taxon>Pezizomycotina</taxon>
        <taxon>Leotiomycetes</taxon>
        <taxon>Helotiales</taxon>
        <taxon>Helotiaceae</taxon>
        <taxon>Hymenoscyphus</taxon>
    </lineage>
</organism>